<dbReference type="Gene3D" id="3.90.950.20">
    <property type="entry name" value="CinA-like"/>
    <property type="match status" value="1"/>
</dbReference>
<dbReference type="GO" id="GO:0016787">
    <property type="term" value="F:hydrolase activity"/>
    <property type="evidence" value="ECO:0007669"/>
    <property type="project" value="UniProtKB-KW"/>
</dbReference>
<evidence type="ECO:0000259" key="1">
    <source>
        <dbReference type="Pfam" id="PF02464"/>
    </source>
</evidence>
<dbReference type="Pfam" id="PF02464">
    <property type="entry name" value="CinA"/>
    <property type="match status" value="1"/>
</dbReference>
<dbReference type="OrthoDB" id="1253990at2"/>
<proteinExistence type="predicted"/>
<gene>
    <name evidence="2" type="ORF">D6T63_05945</name>
</gene>
<dbReference type="Proteomes" id="UP000272560">
    <property type="component" value="Unassembled WGS sequence"/>
</dbReference>
<dbReference type="InterPro" id="IPR036653">
    <property type="entry name" value="CinA-like_C"/>
</dbReference>
<comment type="caution">
    <text evidence="2">The sequence shown here is derived from an EMBL/GenBank/DDBJ whole genome shotgun (WGS) entry which is preliminary data.</text>
</comment>
<evidence type="ECO:0000313" key="2">
    <source>
        <dbReference type="EMBL" id="RJT80759.1"/>
    </source>
</evidence>
<name>A0A3A5MCK7_9MICC</name>
<accession>A0A3A5MCK7</accession>
<dbReference type="EMBL" id="QZVT01000003">
    <property type="protein sequence ID" value="RJT80759.1"/>
    <property type="molecule type" value="Genomic_DNA"/>
</dbReference>
<feature type="domain" description="CinA C-terminal" evidence="1">
    <location>
        <begin position="17"/>
        <end position="165"/>
    </location>
</feature>
<reference evidence="2 3" key="1">
    <citation type="submission" date="2018-09" db="EMBL/GenBank/DDBJ databases">
        <title>Novel species of Arthrobacter.</title>
        <authorList>
            <person name="Liu Q."/>
            <person name="Xin Y.-H."/>
        </authorList>
    </citation>
    <scope>NUCLEOTIDE SEQUENCE [LARGE SCALE GENOMIC DNA]</scope>
    <source>
        <strain evidence="2 3">Hz2</strain>
    </source>
</reference>
<evidence type="ECO:0000313" key="3">
    <source>
        <dbReference type="Proteomes" id="UP000272560"/>
    </source>
</evidence>
<dbReference type="AlphaFoldDB" id="A0A3A5MCK7"/>
<organism evidence="2 3">
    <name type="scientific">Arthrobacter cheniae</name>
    <dbReference type="NCBI Taxonomy" id="1258888"/>
    <lineage>
        <taxon>Bacteria</taxon>
        <taxon>Bacillati</taxon>
        <taxon>Actinomycetota</taxon>
        <taxon>Actinomycetes</taxon>
        <taxon>Micrococcales</taxon>
        <taxon>Micrococcaceae</taxon>
        <taxon>Arthrobacter</taxon>
    </lineage>
</organism>
<dbReference type="InterPro" id="IPR008136">
    <property type="entry name" value="CinA_C"/>
</dbReference>
<sequence length="175" mass="17442">MTAGGVEPGRKERPAAAADVVALASRLGLTIATAESLTAGMVASVLADVPGASAVLQGGIVAYQVAVKEKLLNVDAQLLATAGAVDPRVAAAMANGARLALAADIGVATTGVAGPAAHEGKAVGTVFTAISTASHTATFEHHFPGGRDAVREATRDAVLIELLQELSKGTNRQRG</sequence>
<dbReference type="RefSeq" id="WP_120148106.1">
    <property type="nucleotide sequence ID" value="NZ_QZVT01000003.1"/>
</dbReference>
<dbReference type="SUPFAM" id="SSF142433">
    <property type="entry name" value="CinA-like"/>
    <property type="match status" value="1"/>
</dbReference>
<protein>
    <submittedName>
        <fullName evidence="2">Nicotinamide-nucleotide amidohydrolase family protein</fullName>
    </submittedName>
</protein>
<keyword evidence="2" id="KW-0378">Hydrolase</keyword>
<dbReference type="NCBIfam" id="TIGR00199">
    <property type="entry name" value="PncC_domain"/>
    <property type="match status" value="1"/>
</dbReference>
<keyword evidence="3" id="KW-1185">Reference proteome</keyword>